<feature type="region of interest" description="Disordered" evidence="3">
    <location>
        <begin position="934"/>
        <end position="954"/>
    </location>
</feature>
<evidence type="ECO:0000259" key="4">
    <source>
        <dbReference type="PROSITE" id="PS50054"/>
    </source>
</evidence>
<keyword evidence="7" id="KW-1185">Reference proteome</keyword>
<evidence type="ECO:0000259" key="5">
    <source>
        <dbReference type="PROSITE" id="PS50056"/>
    </source>
</evidence>
<dbReference type="SMART" id="SM00195">
    <property type="entry name" value="DSPc"/>
    <property type="match status" value="1"/>
</dbReference>
<feature type="domain" description="Tyrosine specific protein phosphatases" evidence="5">
    <location>
        <begin position="1074"/>
        <end position="1142"/>
    </location>
</feature>
<proteinExistence type="predicted"/>
<keyword evidence="2" id="KW-0904">Protein phosphatase</keyword>
<dbReference type="GO" id="GO:0008138">
    <property type="term" value="F:protein tyrosine/serine/threonine phosphatase activity"/>
    <property type="evidence" value="ECO:0007669"/>
    <property type="project" value="InterPro"/>
</dbReference>
<dbReference type="InterPro" id="IPR000340">
    <property type="entry name" value="Dual-sp_phosphatase_cat-dom"/>
</dbReference>
<name>A0AAN6GGR4_9BASI</name>
<dbReference type="InterPro" id="IPR053239">
    <property type="entry name" value="Dual_spec_PTase"/>
</dbReference>
<dbReference type="PROSITE" id="PS50056">
    <property type="entry name" value="TYR_PHOSPHATASE_2"/>
    <property type="match status" value="1"/>
</dbReference>
<feature type="region of interest" description="Disordered" evidence="3">
    <location>
        <begin position="439"/>
        <end position="498"/>
    </location>
</feature>
<feature type="region of interest" description="Disordered" evidence="3">
    <location>
        <begin position="1"/>
        <end position="63"/>
    </location>
</feature>
<protein>
    <submittedName>
        <fullName evidence="6">Tyrosine/serine/threonine protein phosphatase pps1</fullName>
    </submittedName>
</protein>
<feature type="region of interest" description="Disordered" evidence="3">
    <location>
        <begin position="242"/>
        <end position="312"/>
    </location>
</feature>
<dbReference type="Gene3D" id="3.90.190.10">
    <property type="entry name" value="Protein tyrosine phosphatase superfamily"/>
    <property type="match status" value="2"/>
</dbReference>
<accession>A0AAN6GGR4</accession>
<dbReference type="PANTHER" id="PTHR47550">
    <property type="entry name" value="DUAL SPECIFICITY PROTEIN PHOSPHATASE PPS1"/>
    <property type="match status" value="1"/>
</dbReference>
<feature type="compositionally biased region" description="Low complexity" evidence="3">
    <location>
        <begin position="284"/>
        <end position="309"/>
    </location>
</feature>
<dbReference type="FunFam" id="3.90.190.10:FF:000095">
    <property type="entry name" value="Unplaced genomic scaffold supercont1.9, whole genome shotgun sequence"/>
    <property type="match status" value="1"/>
</dbReference>
<evidence type="ECO:0000256" key="2">
    <source>
        <dbReference type="ARBA" id="ARBA00022912"/>
    </source>
</evidence>
<feature type="compositionally biased region" description="Polar residues" evidence="3">
    <location>
        <begin position="468"/>
        <end position="488"/>
    </location>
</feature>
<keyword evidence="1" id="KW-0378">Hydrolase</keyword>
<feature type="domain" description="Tyrosine-protein phosphatase" evidence="4">
    <location>
        <begin position="974"/>
        <end position="1155"/>
    </location>
</feature>
<dbReference type="SUPFAM" id="SSF52799">
    <property type="entry name" value="(Phosphotyrosine protein) phosphatases II"/>
    <property type="match status" value="2"/>
</dbReference>
<feature type="compositionally biased region" description="Low complexity" evidence="3">
    <location>
        <begin position="8"/>
        <end position="39"/>
    </location>
</feature>
<dbReference type="EMBL" id="JAPDMQ010000044">
    <property type="protein sequence ID" value="KAK0538490.1"/>
    <property type="molecule type" value="Genomic_DNA"/>
</dbReference>
<evidence type="ECO:0000313" key="6">
    <source>
        <dbReference type="EMBL" id="KAK0538490.1"/>
    </source>
</evidence>
<dbReference type="InterPro" id="IPR016130">
    <property type="entry name" value="Tyr_Pase_AS"/>
</dbReference>
<dbReference type="InterPro" id="IPR047949">
    <property type="entry name" value="PPS1_DSP"/>
</dbReference>
<feature type="compositionally biased region" description="Low complexity" evidence="3">
    <location>
        <begin position="249"/>
        <end position="263"/>
    </location>
</feature>
<dbReference type="InterPro" id="IPR000387">
    <property type="entry name" value="Tyr_Pase_dom"/>
</dbReference>
<dbReference type="PROSITE" id="PS50054">
    <property type="entry name" value="TYR_PHOSPHATASE_DUAL"/>
    <property type="match status" value="1"/>
</dbReference>
<dbReference type="PANTHER" id="PTHR47550:SF1">
    <property type="entry name" value="DUAL SPECIFICITY PROTEIN PHOSPHATASE PPS1"/>
    <property type="match status" value="1"/>
</dbReference>
<dbReference type="Pfam" id="PF00782">
    <property type="entry name" value="DSPc"/>
    <property type="match status" value="1"/>
</dbReference>
<dbReference type="InterPro" id="IPR020422">
    <property type="entry name" value="TYR_PHOSPHATASE_DUAL_dom"/>
</dbReference>
<feature type="compositionally biased region" description="Basic and acidic residues" evidence="3">
    <location>
        <begin position="266"/>
        <end position="283"/>
    </location>
</feature>
<dbReference type="GO" id="GO:0033260">
    <property type="term" value="P:nuclear DNA replication"/>
    <property type="evidence" value="ECO:0007669"/>
    <property type="project" value="InterPro"/>
</dbReference>
<dbReference type="CDD" id="cd14516">
    <property type="entry name" value="DSP_fungal_PPS1"/>
    <property type="match status" value="1"/>
</dbReference>
<gene>
    <name evidence="6" type="primary">PPS1</name>
    <name evidence="6" type="ORF">OC842_001270</name>
</gene>
<evidence type="ECO:0000256" key="1">
    <source>
        <dbReference type="ARBA" id="ARBA00022801"/>
    </source>
</evidence>
<evidence type="ECO:0000256" key="3">
    <source>
        <dbReference type="SAM" id="MobiDB-lite"/>
    </source>
</evidence>
<reference evidence="6" key="1">
    <citation type="journal article" date="2023" name="PhytoFront">
        <title>Draft Genome Resources of Seven Strains of Tilletia horrida, Causal Agent of Kernel Smut of Rice.</title>
        <authorList>
            <person name="Khanal S."/>
            <person name="Antony Babu S."/>
            <person name="Zhou X.G."/>
        </authorList>
    </citation>
    <scope>NUCLEOTIDE SEQUENCE</scope>
    <source>
        <strain evidence="6">TX3</strain>
    </source>
</reference>
<evidence type="ECO:0000313" key="7">
    <source>
        <dbReference type="Proteomes" id="UP001176521"/>
    </source>
</evidence>
<comment type="caution">
    <text evidence="6">The sequence shown here is derived from an EMBL/GenBank/DDBJ whole genome shotgun (WGS) entry which is preliminary data.</text>
</comment>
<dbReference type="PROSITE" id="PS00383">
    <property type="entry name" value="TYR_PHOSPHATASE_1"/>
    <property type="match status" value="1"/>
</dbReference>
<organism evidence="6 7">
    <name type="scientific">Tilletia horrida</name>
    <dbReference type="NCBI Taxonomy" id="155126"/>
    <lineage>
        <taxon>Eukaryota</taxon>
        <taxon>Fungi</taxon>
        <taxon>Dikarya</taxon>
        <taxon>Basidiomycota</taxon>
        <taxon>Ustilaginomycotina</taxon>
        <taxon>Exobasidiomycetes</taxon>
        <taxon>Tilletiales</taxon>
        <taxon>Tilletiaceae</taxon>
        <taxon>Tilletia</taxon>
    </lineage>
</organism>
<dbReference type="InterPro" id="IPR029021">
    <property type="entry name" value="Prot-tyrosine_phosphatase-like"/>
</dbReference>
<dbReference type="GO" id="GO:0005634">
    <property type="term" value="C:nucleus"/>
    <property type="evidence" value="ECO:0007669"/>
    <property type="project" value="GOC"/>
</dbReference>
<dbReference type="Proteomes" id="UP001176521">
    <property type="component" value="Unassembled WGS sequence"/>
</dbReference>
<feature type="region of interest" description="Disordered" evidence="3">
    <location>
        <begin position="855"/>
        <end position="894"/>
    </location>
</feature>
<sequence length="1312" mass="142239">MVSFELIQGSAQQAKAQSTASTAAALSSTGATAAAAPADSDGDRSPADELKPASAPDHANSDHGMTHAEAFLHADPRLSASLPATSQQLAAQVQDSVEWGLHHHNIEAYPSLNVIESQQGSTFADASDGSSHAAFKKAASWCSPAGASMAMHAMSAPASDVPETPIRLLTAAQFARMQQQYLDQDVPHHVVFPFLHGVDGDNPAQNVFFGAPLGGQPTPRYRGLTVVRADMPSPETLLERYHAQRKQRSAPIPIFPASSSHSFGMDPDHFSHTGAEARLDHSQSKSNSSCSSDGSDESSPSSEGSCCSDVRAHERESSNSMYEHFAANISMASSNTTAMSHSSGNSFFSDKIAGQSFQSDTASTFSSSSPNPVQLGDKAPITEAAEAFEDKPACTGSPMDVSFPDFCGSMLTRPYEPQPSHSILNSTLFPCELVNIPIRDEQTRPRSSTSASGPPSPSKQTYKRLSGPTASPTDSTATLDSPDLSSAPTPKASFVRPQQSAGVSLRNFKIQAAKYATISDIVVYCPAGLHSGAIELAKHCRDAQEEMYQERMERGLGGLRYNVFIVTDSFDVFERQFDHLVAVDSHGRQHQAVSFLDREREEMQRLTRASEIDHNVWLGCSKDVPPLDPHDQEITNVADRSNPHGFNFCIEAHEMAYMPGDETLRRASAYLDALERISAGRTSGKSGNGEGQDYFGLFEAEGHASNSASPPPPPSPSSSIIHLECASSSQGCSNNESLSRMADDIIEFCAWIKAHACPDQAQMQDQFGPTAAAARPRRFLIHCGDGYTETSIMGLSYLMFSRELSLPEAYLDLQHRADRSFFLYARDLSLLKRVDDKLAFIRRIARQAEEEARLRAEAAQKPKPKHSFPWLSSSAEESKHAAHGRMQSASECTSNSEHSSWAKSLAAAASGLVSPNQPSQHRKALSFASATTAALSRNARNKRSPASPCSPMTQREDPMIKHAWFHNPRFEGSFPSRILPFLYLGNLNHAMNADMLHALGITHVVSVGESALHPPPDAYCTTSEYSWEGEFVDPSVPCASNFGDAALWHEVQAGRINVLDLKNVSDDGIDSLRSTMRESVEYIESARRSGGKVLVHCRVGVSRSATIVLAYAMAHLDLSLVEAYLLVRSRRLNILIQPHLLFFWELRSWEKCLSDQKQLRMADATPSCLPSEPSLRQCPEIEYKDIDEEMTDADVPPASEADDRAFSMAALSLCSFTPGTNHTATFGHSNSGAASPAAAYIDTPPSSLEHGEDLLDVDLAAGAGSVYGRRYLAPEKQPFGSGSPAGIPFESLRLTWGFLCREIAALNERYCV</sequence>
<feature type="compositionally biased region" description="Basic and acidic residues" evidence="3">
    <location>
        <begin position="41"/>
        <end position="51"/>
    </location>
</feature>